<dbReference type="GO" id="GO:0015074">
    <property type="term" value="P:DNA integration"/>
    <property type="evidence" value="ECO:0007669"/>
    <property type="project" value="UniProtKB-KW"/>
</dbReference>
<evidence type="ECO:0000256" key="3">
    <source>
        <dbReference type="ARBA" id="ARBA00023172"/>
    </source>
</evidence>
<dbReference type="InterPro" id="IPR011010">
    <property type="entry name" value="DNA_brk_join_enz"/>
</dbReference>
<evidence type="ECO:0000313" key="6">
    <source>
        <dbReference type="Proteomes" id="UP001223214"/>
    </source>
</evidence>
<dbReference type="Gene3D" id="1.10.150.130">
    <property type="match status" value="1"/>
</dbReference>
<evidence type="ECO:0000259" key="4">
    <source>
        <dbReference type="PROSITE" id="PS51898"/>
    </source>
</evidence>
<dbReference type="InterPro" id="IPR013762">
    <property type="entry name" value="Integrase-like_cat_sf"/>
</dbReference>
<organism evidence="5 6">
    <name type="scientific">Lelliottia wanjuensis</name>
    <dbReference type="NCBI Taxonomy" id="3050585"/>
    <lineage>
        <taxon>Bacteria</taxon>
        <taxon>Pseudomonadati</taxon>
        <taxon>Pseudomonadota</taxon>
        <taxon>Gammaproteobacteria</taxon>
        <taxon>Enterobacterales</taxon>
        <taxon>Enterobacteriaceae</taxon>
        <taxon>Lelliottia</taxon>
    </lineage>
</organism>
<evidence type="ECO:0000256" key="1">
    <source>
        <dbReference type="ARBA" id="ARBA00022908"/>
    </source>
</evidence>
<accession>A0AAP4LDI1</accession>
<keyword evidence="1" id="KW-0229">DNA integration</keyword>
<dbReference type="RefSeq" id="WP_285150530.1">
    <property type="nucleotide sequence ID" value="NZ_JASSOM010000095.1"/>
</dbReference>
<sequence length="284" mass="33057">MKKYSYLYSKESQKFSTVQSITCTYLSQVMIDNGRKRGSYDSTEWRLSILSRYFTKNISDITGDDVYGYTEWRLKTVSGSTVRLDLQLLSRVFKWCHKNGIVDEIPVKDIEYPKSGKPRDRIINEFSFRLILSNTTEIMKPIFILGYETAMRRSEILALRPSMIDLKSRVIHLDDTMTKNGNSRNVPLSTTAVNLLRGLIEFHQTNDLIFNLKPHSVTRAFKRACQKSHIENICFHTLRHTCITRYAEKDLNILALQCISGHRDIRMLARYSHIRAEKVALMMD</sequence>
<proteinExistence type="predicted"/>
<protein>
    <submittedName>
        <fullName evidence="5">Site-specific integrase</fullName>
    </submittedName>
</protein>
<dbReference type="EMBL" id="JASSOM010000095">
    <property type="protein sequence ID" value="MDK9366434.1"/>
    <property type="molecule type" value="Genomic_DNA"/>
</dbReference>
<gene>
    <name evidence="5" type="ORF">QQF32_24875</name>
</gene>
<dbReference type="Pfam" id="PF00589">
    <property type="entry name" value="Phage_integrase"/>
    <property type="match status" value="1"/>
</dbReference>
<dbReference type="AlphaFoldDB" id="A0AAP4LDI1"/>
<dbReference type="Gene3D" id="1.10.443.10">
    <property type="entry name" value="Intergrase catalytic core"/>
    <property type="match status" value="1"/>
</dbReference>
<dbReference type="InterPro" id="IPR002104">
    <property type="entry name" value="Integrase_catalytic"/>
</dbReference>
<evidence type="ECO:0000313" key="5">
    <source>
        <dbReference type="EMBL" id="MDK9366434.1"/>
    </source>
</evidence>
<dbReference type="PANTHER" id="PTHR30349:SF94">
    <property type="entry name" value="INTEGRASE_RECOMBINASE HI_1414-RELATED"/>
    <property type="match status" value="1"/>
</dbReference>
<dbReference type="PROSITE" id="PS51898">
    <property type="entry name" value="TYR_RECOMBINASE"/>
    <property type="match status" value="1"/>
</dbReference>
<reference evidence="5 6" key="1">
    <citation type="submission" date="2023-06" db="EMBL/GenBank/DDBJ databases">
        <title>Identification and characterization of antibiotic-resistant Gram-negative bacteria.</title>
        <authorList>
            <person name="Cho G.-S."/>
            <person name="Lee J."/>
            <person name="Tai E."/>
            <person name="Jeong S."/>
            <person name="Kim I."/>
            <person name="Kim B.-E."/>
            <person name="Jeong M.-I."/>
            <person name="Oh K.-K."/>
            <person name="Franz C.M.A.P."/>
        </authorList>
    </citation>
    <scope>NUCLEOTIDE SEQUENCE [LARGE SCALE GENOMIC DNA]</scope>
    <source>
        <strain evidence="5 6">V106_12</strain>
    </source>
</reference>
<name>A0AAP4LDI1_9ENTR</name>
<dbReference type="SUPFAM" id="SSF56349">
    <property type="entry name" value="DNA breaking-rejoining enzymes"/>
    <property type="match status" value="1"/>
</dbReference>
<dbReference type="InterPro" id="IPR050090">
    <property type="entry name" value="Tyrosine_recombinase_XerCD"/>
</dbReference>
<keyword evidence="2" id="KW-0238">DNA-binding</keyword>
<dbReference type="Proteomes" id="UP001223214">
    <property type="component" value="Unassembled WGS sequence"/>
</dbReference>
<keyword evidence="6" id="KW-1185">Reference proteome</keyword>
<dbReference type="GO" id="GO:0003677">
    <property type="term" value="F:DNA binding"/>
    <property type="evidence" value="ECO:0007669"/>
    <property type="project" value="UniProtKB-KW"/>
</dbReference>
<dbReference type="PANTHER" id="PTHR30349">
    <property type="entry name" value="PHAGE INTEGRASE-RELATED"/>
    <property type="match status" value="1"/>
</dbReference>
<evidence type="ECO:0000256" key="2">
    <source>
        <dbReference type="ARBA" id="ARBA00023125"/>
    </source>
</evidence>
<comment type="caution">
    <text evidence="5">The sequence shown here is derived from an EMBL/GenBank/DDBJ whole genome shotgun (WGS) entry which is preliminary data.</text>
</comment>
<dbReference type="CDD" id="cd00796">
    <property type="entry name" value="INT_Rci_Hp1_C"/>
    <property type="match status" value="1"/>
</dbReference>
<keyword evidence="3" id="KW-0233">DNA recombination</keyword>
<feature type="domain" description="Tyr recombinase" evidence="4">
    <location>
        <begin position="117"/>
        <end position="284"/>
    </location>
</feature>
<dbReference type="InterPro" id="IPR010998">
    <property type="entry name" value="Integrase_recombinase_N"/>
</dbReference>
<dbReference type="GO" id="GO:0006310">
    <property type="term" value="P:DNA recombination"/>
    <property type="evidence" value="ECO:0007669"/>
    <property type="project" value="UniProtKB-KW"/>
</dbReference>